<dbReference type="Proteomes" id="UP000325291">
    <property type="component" value="Unassembled WGS sequence"/>
</dbReference>
<dbReference type="InterPro" id="IPR053147">
    <property type="entry name" value="Hsp_HslJ-like"/>
</dbReference>
<keyword evidence="4" id="KW-0449">Lipoprotein</keyword>
<dbReference type="AlphaFoldDB" id="A0A5A9YZE1"/>
<evidence type="ECO:0000256" key="2">
    <source>
        <dbReference type="ARBA" id="ARBA00023136"/>
    </source>
</evidence>
<name>A0A5A9YZE1_9RHOB</name>
<accession>A0A5A9YZE1</accession>
<sequence length="410" mass="43580">MARTLSFLLAAFFALPLAAQEGARDITGSLSYLARIALPPDAEISVTARGAFDTVLGETQFTTEGKQVPLPFSLTVPGGLSGQVDAFIRIGGTPRWIIRDVPFSAGETPVDLGELQLAPITPLTFAAEYDCHGLPVAFGILNDRAMLRVDGRDFEMQEEVSASGARYVSVDDPGTEFWSKGDEAMLTVEGQDMGRCVKVAPAEPPVYRAQGNEPGWHALIGADIVELTADYGARTHTEPRPDAQVSPGTYAFDMPQVDARLTLQETLCHDGATGMPYPHSATLLLGDRSLKGCGGDPTDLLTGAAWRIADVGGQGVIDNVETTIAFDADGRVSGRAGCNGFSGRFELTGEGLRFGRMVATMMACAEEKMTQERRVLDALGAVRRFDIDASGALLLIGGAEDAPILIARRS</sequence>
<dbReference type="InterPro" id="IPR005184">
    <property type="entry name" value="DUF306_Meta_HslJ"/>
</dbReference>
<protein>
    <submittedName>
        <fullName evidence="8">META domain-containing protein</fullName>
    </submittedName>
</protein>
<dbReference type="InterPro" id="IPR039366">
    <property type="entry name" value="Pilotin"/>
</dbReference>
<dbReference type="EMBL" id="VINQ01000017">
    <property type="protein sequence ID" value="KAA0910270.1"/>
    <property type="molecule type" value="Genomic_DNA"/>
</dbReference>
<dbReference type="SUPFAM" id="SSF141488">
    <property type="entry name" value="YdhA-like"/>
    <property type="match status" value="1"/>
</dbReference>
<proteinExistence type="predicted"/>
<comment type="caution">
    <text evidence="8">The sequence shown here is derived from an EMBL/GenBank/DDBJ whole genome shotgun (WGS) entry which is preliminary data.</text>
</comment>
<feature type="domain" description="C-type lysozyme inhibitor" evidence="7">
    <location>
        <begin position="140"/>
        <end position="192"/>
    </location>
</feature>
<dbReference type="RefSeq" id="WP_111364730.1">
    <property type="nucleotide sequence ID" value="NZ_VINQ01000017.1"/>
</dbReference>
<keyword evidence="9" id="KW-1185">Reference proteome</keyword>
<evidence type="ECO:0000313" key="9">
    <source>
        <dbReference type="Proteomes" id="UP000325291"/>
    </source>
</evidence>
<keyword evidence="3" id="KW-0564">Palmitate</keyword>
<keyword evidence="2" id="KW-0472">Membrane</keyword>
<keyword evidence="1 5" id="KW-0732">Signal</keyword>
<evidence type="ECO:0000256" key="5">
    <source>
        <dbReference type="SAM" id="SignalP"/>
    </source>
</evidence>
<dbReference type="PANTHER" id="PTHR35535:SF1">
    <property type="entry name" value="HEAT SHOCK PROTEIN HSLJ"/>
    <property type="match status" value="1"/>
</dbReference>
<dbReference type="Gene3D" id="2.40.128.270">
    <property type="match status" value="1"/>
</dbReference>
<dbReference type="Gene3D" id="2.40.128.200">
    <property type="match status" value="1"/>
</dbReference>
<evidence type="ECO:0000259" key="6">
    <source>
        <dbReference type="Pfam" id="PF03724"/>
    </source>
</evidence>
<evidence type="ECO:0000256" key="1">
    <source>
        <dbReference type="ARBA" id="ARBA00022729"/>
    </source>
</evidence>
<evidence type="ECO:0000256" key="3">
    <source>
        <dbReference type="ARBA" id="ARBA00023139"/>
    </source>
</evidence>
<reference evidence="8 9" key="1">
    <citation type="submission" date="2019-07" db="EMBL/GenBank/DDBJ databases">
        <title>Aquicoccus porphyridii gen. nov., sp. nov., isolated from a small marine red alga, Porphyridium marinum.</title>
        <authorList>
            <person name="Liu L."/>
        </authorList>
    </citation>
    <scope>NUCLEOTIDE SEQUENCE [LARGE SCALE GENOMIC DNA]</scope>
    <source>
        <strain evidence="8 9">L1 8-17</strain>
    </source>
</reference>
<evidence type="ECO:0000256" key="4">
    <source>
        <dbReference type="ARBA" id="ARBA00023288"/>
    </source>
</evidence>
<evidence type="ECO:0000259" key="7">
    <source>
        <dbReference type="Pfam" id="PF09864"/>
    </source>
</evidence>
<dbReference type="InterPro" id="IPR038670">
    <property type="entry name" value="HslJ-like_sf"/>
</dbReference>
<dbReference type="PANTHER" id="PTHR35535">
    <property type="entry name" value="HEAT SHOCK PROTEIN HSLJ"/>
    <property type="match status" value="1"/>
</dbReference>
<dbReference type="InterPro" id="IPR018660">
    <property type="entry name" value="MliC"/>
</dbReference>
<dbReference type="Pfam" id="PF09619">
    <property type="entry name" value="YscW"/>
    <property type="match status" value="1"/>
</dbReference>
<evidence type="ECO:0000313" key="8">
    <source>
        <dbReference type="EMBL" id="KAA0910270.1"/>
    </source>
</evidence>
<gene>
    <name evidence="8" type="ORF">FLO80_17470</name>
</gene>
<dbReference type="Pfam" id="PF03724">
    <property type="entry name" value="META"/>
    <property type="match status" value="1"/>
</dbReference>
<feature type="domain" description="DUF306" evidence="6">
    <location>
        <begin position="301"/>
        <end position="398"/>
    </location>
</feature>
<dbReference type="InterPro" id="IPR036328">
    <property type="entry name" value="MliC_sf"/>
</dbReference>
<dbReference type="Pfam" id="PF09864">
    <property type="entry name" value="MliC"/>
    <property type="match status" value="1"/>
</dbReference>
<organism evidence="8 9">
    <name type="scientific">Aquicoccus porphyridii</name>
    <dbReference type="NCBI Taxonomy" id="1852029"/>
    <lineage>
        <taxon>Bacteria</taxon>
        <taxon>Pseudomonadati</taxon>
        <taxon>Pseudomonadota</taxon>
        <taxon>Alphaproteobacteria</taxon>
        <taxon>Rhodobacterales</taxon>
        <taxon>Paracoccaceae</taxon>
        <taxon>Aquicoccus</taxon>
    </lineage>
</organism>
<feature type="chain" id="PRO_5022932000" evidence="5">
    <location>
        <begin position="20"/>
        <end position="410"/>
    </location>
</feature>
<feature type="signal peptide" evidence="5">
    <location>
        <begin position="1"/>
        <end position="19"/>
    </location>
</feature>